<dbReference type="RefSeq" id="WP_192284851.1">
    <property type="nucleotide sequence ID" value="NZ_JBHSTT010000081.1"/>
</dbReference>
<evidence type="ECO:0000313" key="2">
    <source>
        <dbReference type="Proteomes" id="UP001596237"/>
    </source>
</evidence>
<protein>
    <submittedName>
        <fullName evidence="1">Uncharacterized protein</fullName>
    </submittedName>
</protein>
<keyword evidence="2" id="KW-1185">Reference proteome</keyword>
<dbReference type="EMBL" id="JBHSTT010000081">
    <property type="protein sequence ID" value="MFC6391635.1"/>
    <property type="molecule type" value="Genomic_DNA"/>
</dbReference>
<evidence type="ECO:0000313" key="1">
    <source>
        <dbReference type="EMBL" id="MFC6391635.1"/>
    </source>
</evidence>
<name>A0ABW1WTM9_9HYPH</name>
<gene>
    <name evidence="1" type="ORF">ACFQDP_20215</name>
</gene>
<sequence>MTPLTHVGIEIWLERASMASYFSPRWFLTPLFLPTSRPTANPGFCCVLMGRSQQAREAGRRSWDWDDPEMPADFVSQIEEMMPLFRSLNTLDACRLFTEARMKHPWGKDFYEQLIYDIAFGNLSLARCWWQQLEAEITSGDLPTEDFWRTKTLRYRSLREPLMDNDRAALAALLHQWERENVMGTPVERIWQPTPFPLEHVA</sequence>
<dbReference type="Proteomes" id="UP001596237">
    <property type="component" value="Unassembled WGS sequence"/>
</dbReference>
<organism evidence="1 2">
    <name type="scientific">Methylorubrum zatmanii</name>
    <dbReference type="NCBI Taxonomy" id="29429"/>
    <lineage>
        <taxon>Bacteria</taxon>
        <taxon>Pseudomonadati</taxon>
        <taxon>Pseudomonadota</taxon>
        <taxon>Alphaproteobacteria</taxon>
        <taxon>Hyphomicrobiales</taxon>
        <taxon>Methylobacteriaceae</taxon>
        <taxon>Methylorubrum</taxon>
    </lineage>
</organism>
<accession>A0ABW1WTM9</accession>
<proteinExistence type="predicted"/>
<comment type="caution">
    <text evidence="1">The sequence shown here is derived from an EMBL/GenBank/DDBJ whole genome shotgun (WGS) entry which is preliminary data.</text>
</comment>
<reference evidence="2" key="1">
    <citation type="journal article" date="2019" name="Int. J. Syst. Evol. Microbiol.">
        <title>The Global Catalogue of Microorganisms (GCM) 10K type strain sequencing project: providing services to taxonomists for standard genome sequencing and annotation.</title>
        <authorList>
            <consortium name="The Broad Institute Genomics Platform"/>
            <consortium name="The Broad Institute Genome Sequencing Center for Infectious Disease"/>
            <person name="Wu L."/>
            <person name="Ma J."/>
        </authorList>
    </citation>
    <scope>NUCLEOTIDE SEQUENCE [LARGE SCALE GENOMIC DNA]</scope>
    <source>
        <strain evidence="2">CCUG 36916</strain>
    </source>
</reference>